<comment type="similarity">
    <text evidence="1 2">Belongs to the anti-sigma-factor antagonist family.</text>
</comment>
<evidence type="ECO:0000313" key="4">
    <source>
        <dbReference type="EMBL" id="GIJ58208.1"/>
    </source>
</evidence>
<evidence type="ECO:0000256" key="1">
    <source>
        <dbReference type="ARBA" id="ARBA00009013"/>
    </source>
</evidence>
<accession>A0A8J3ZBG2</accession>
<dbReference type="Proteomes" id="UP000612585">
    <property type="component" value="Unassembled WGS sequence"/>
</dbReference>
<protein>
    <recommendedName>
        <fullName evidence="2">Anti-sigma factor antagonist</fullName>
    </recommendedName>
</protein>
<dbReference type="InterPro" id="IPR058548">
    <property type="entry name" value="MlaB-like_STAS"/>
</dbReference>
<dbReference type="PANTHER" id="PTHR33495">
    <property type="entry name" value="ANTI-SIGMA FACTOR ANTAGONIST TM_1081-RELATED-RELATED"/>
    <property type="match status" value="1"/>
</dbReference>
<dbReference type="Gene3D" id="3.30.750.24">
    <property type="entry name" value="STAS domain"/>
    <property type="match status" value="1"/>
</dbReference>
<dbReference type="GO" id="GO:0043856">
    <property type="term" value="F:anti-sigma factor antagonist activity"/>
    <property type="evidence" value="ECO:0007669"/>
    <property type="project" value="InterPro"/>
</dbReference>
<evidence type="ECO:0000256" key="2">
    <source>
        <dbReference type="RuleBase" id="RU003749"/>
    </source>
</evidence>
<gene>
    <name evidence="4" type="ORF">Vau01_057240</name>
</gene>
<evidence type="ECO:0000259" key="3">
    <source>
        <dbReference type="PROSITE" id="PS50801"/>
    </source>
</evidence>
<proteinExistence type="inferred from homology"/>
<sequence>MTVDPGTQLTVQPVGDDVVRISGELDIRTCERLEHTAGELADLGRRVVLDISELTFCDSTGLAVLVRLHKRAEAAGGTMVLRSPVPRVLNLLTLTGLTRLFHVE</sequence>
<dbReference type="CDD" id="cd07043">
    <property type="entry name" value="STAS_anti-anti-sigma_factors"/>
    <property type="match status" value="1"/>
</dbReference>
<name>A0A8J3ZBG2_9ACTN</name>
<keyword evidence="5" id="KW-1185">Reference proteome</keyword>
<dbReference type="Pfam" id="PF13466">
    <property type="entry name" value="STAS_2"/>
    <property type="match status" value="1"/>
</dbReference>
<organism evidence="4 5">
    <name type="scientific">Virgisporangium aurantiacum</name>
    <dbReference type="NCBI Taxonomy" id="175570"/>
    <lineage>
        <taxon>Bacteria</taxon>
        <taxon>Bacillati</taxon>
        <taxon>Actinomycetota</taxon>
        <taxon>Actinomycetes</taxon>
        <taxon>Micromonosporales</taxon>
        <taxon>Micromonosporaceae</taxon>
        <taxon>Virgisporangium</taxon>
    </lineage>
</organism>
<dbReference type="PROSITE" id="PS50801">
    <property type="entry name" value="STAS"/>
    <property type="match status" value="1"/>
</dbReference>
<evidence type="ECO:0000313" key="5">
    <source>
        <dbReference type="Proteomes" id="UP000612585"/>
    </source>
</evidence>
<comment type="caution">
    <text evidence="4">The sequence shown here is derived from an EMBL/GenBank/DDBJ whole genome shotgun (WGS) entry which is preliminary data.</text>
</comment>
<dbReference type="SUPFAM" id="SSF52091">
    <property type="entry name" value="SpoIIaa-like"/>
    <property type="match status" value="1"/>
</dbReference>
<dbReference type="PANTHER" id="PTHR33495:SF2">
    <property type="entry name" value="ANTI-SIGMA FACTOR ANTAGONIST TM_1081-RELATED"/>
    <property type="match status" value="1"/>
</dbReference>
<reference evidence="4" key="1">
    <citation type="submission" date="2021-01" db="EMBL/GenBank/DDBJ databases">
        <title>Whole genome shotgun sequence of Virgisporangium aurantiacum NBRC 16421.</title>
        <authorList>
            <person name="Komaki H."/>
            <person name="Tamura T."/>
        </authorList>
    </citation>
    <scope>NUCLEOTIDE SEQUENCE</scope>
    <source>
        <strain evidence="4">NBRC 16421</strain>
    </source>
</reference>
<dbReference type="NCBIfam" id="TIGR00377">
    <property type="entry name" value="ant_ant_sig"/>
    <property type="match status" value="1"/>
</dbReference>
<dbReference type="InterPro" id="IPR002645">
    <property type="entry name" value="STAS_dom"/>
</dbReference>
<dbReference type="RefSeq" id="WP_203998605.1">
    <property type="nucleotide sequence ID" value="NZ_BOPG01000034.1"/>
</dbReference>
<feature type="domain" description="STAS" evidence="3">
    <location>
        <begin position="18"/>
        <end position="104"/>
    </location>
</feature>
<dbReference type="InterPro" id="IPR003658">
    <property type="entry name" value="Anti-sigma_ant"/>
</dbReference>
<dbReference type="InterPro" id="IPR036513">
    <property type="entry name" value="STAS_dom_sf"/>
</dbReference>
<dbReference type="EMBL" id="BOPG01000034">
    <property type="protein sequence ID" value="GIJ58208.1"/>
    <property type="molecule type" value="Genomic_DNA"/>
</dbReference>
<dbReference type="AlphaFoldDB" id="A0A8J3ZBG2"/>